<dbReference type="EMBL" id="CM042022">
    <property type="protein sequence ID" value="KAI3814560.1"/>
    <property type="molecule type" value="Genomic_DNA"/>
</dbReference>
<proteinExistence type="predicted"/>
<organism evidence="1 2">
    <name type="scientific">Smallanthus sonchifolius</name>
    <dbReference type="NCBI Taxonomy" id="185202"/>
    <lineage>
        <taxon>Eukaryota</taxon>
        <taxon>Viridiplantae</taxon>
        <taxon>Streptophyta</taxon>
        <taxon>Embryophyta</taxon>
        <taxon>Tracheophyta</taxon>
        <taxon>Spermatophyta</taxon>
        <taxon>Magnoliopsida</taxon>
        <taxon>eudicotyledons</taxon>
        <taxon>Gunneridae</taxon>
        <taxon>Pentapetalae</taxon>
        <taxon>asterids</taxon>
        <taxon>campanulids</taxon>
        <taxon>Asterales</taxon>
        <taxon>Asteraceae</taxon>
        <taxon>Asteroideae</taxon>
        <taxon>Heliantheae alliance</taxon>
        <taxon>Millerieae</taxon>
        <taxon>Smallanthus</taxon>
    </lineage>
</organism>
<reference evidence="1 2" key="2">
    <citation type="journal article" date="2022" name="Mol. Ecol. Resour.">
        <title>The genomes of chicory, endive, great burdock and yacon provide insights into Asteraceae paleo-polyploidization history and plant inulin production.</title>
        <authorList>
            <person name="Fan W."/>
            <person name="Wang S."/>
            <person name="Wang H."/>
            <person name="Wang A."/>
            <person name="Jiang F."/>
            <person name="Liu H."/>
            <person name="Zhao H."/>
            <person name="Xu D."/>
            <person name="Zhang Y."/>
        </authorList>
    </citation>
    <scope>NUCLEOTIDE SEQUENCE [LARGE SCALE GENOMIC DNA]</scope>
    <source>
        <strain evidence="2">cv. Yunnan</strain>
        <tissue evidence="1">Leaves</tissue>
    </source>
</reference>
<evidence type="ECO:0000313" key="1">
    <source>
        <dbReference type="EMBL" id="KAI3814560.1"/>
    </source>
</evidence>
<evidence type="ECO:0000313" key="2">
    <source>
        <dbReference type="Proteomes" id="UP001056120"/>
    </source>
</evidence>
<gene>
    <name evidence="1" type="ORF">L1987_14200</name>
</gene>
<reference evidence="2" key="1">
    <citation type="journal article" date="2022" name="Mol. Ecol. Resour.">
        <title>The genomes of chicory, endive, great burdock and yacon provide insights into Asteraceae palaeo-polyploidization history and plant inulin production.</title>
        <authorList>
            <person name="Fan W."/>
            <person name="Wang S."/>
            <person name="Wang H."/>
            <person name="Wang A."/>
            <person name="Jiang F."/>
            <person name="Liu H."/>
            <person name="Zhao H."/>
            <person name="Xu D."/>
            <person name="Zhang Y."/>
        </authorList>
    </citation>
    <scope>NUCLEOTIDE SEQUENCE [LARGE SCALE GENOMIC DNA]</scope>
    <source>
        <strain evidence="2">cv. Yunnan</strain>
    </source>
</reference>
<accession>A0ACB9J2N9</accession>
<sequence length="70" mass="7476">MMNSRSVAVALMGFIFMAVFDVNQAQELPPSPAPFPSNDGAAIDRGIAYLLLAVALAITYLILLILLLVL</sequence>
<dbReference type="Proteomes" id="UP001056120">
    <property type="component" value="Linkage Group LG05"/>
</dbReference>
<keyword evidence="2" id="KW-1185">Reference proteome</keyword>
<protein>
    <submittedName>
        <fullName evidence="1">Uncharacterized protein</fullName>
    </submittedName>
</protein>
<comment type="caution">
    <text evidence="1">The sequence shown here is derived from an EMBL/GenBank/DDBJ whole genome shotgun (WGS) entry which is preliminary data.</text>
</comment>
<name>A0ACB9J2N9_9ASTR</name>